<dbReference type="SMART" id="SM00255">
    <property type="entry name" value="TIR"/>
    <property type="match status" value="1"/>
</dbReference>
<reference evidence="5" key="2">
    <citation type="submission" date="2022-01" db="EMBL/GenBank/DDBJ databases">
        <authorList>
            <person name="Yamashiro T."/>
            <person name="Shiraishi A."/>
            <person name="Satake H."/>
            <person name="Nakayama K."/>
        </authorList>
    </citation>
    <scope>NUCLEOTIDE SEQUENCE</scope>
</reference>
<proteinExistence type="predicted"/>
<dbReference type="PANTHER" id="PTHR11017:SF313">
    <property type="entry name" value="TIR DOMAIN, P-LOOP CONTAINING NUCLEOSIDE TRIPHOSPHATE HYDROLASE"/>
    <property type="match status" value="1"/>
</dbReference>
<dbReference type="InterPro" id="IPR058546">
    <property type="entry name" value="RPS4B/Roq1-like_LRR"/>
</dbReference>
<dbReference type="Proteomes" id="UP001151760">
    <property type="component" value="Unassembled WGS sequence"/>
</dbReference>
<dbReference type="SUPFAM" id="SSF52058">
    <property type="entry name" value="L domain-like"/>
    <property type="match status" value="1"/>
</dbReference>
<comment type="caution">
    <text evidence="5">The sequence shown here is derived from an EMBL/GenBank/DDBJ whole genome shotgun (WGS) entry which is preliminary data.</text>
</comment>
<dbReference type="PRINTS" id="PR00364">
    <property type="entry name" value="DISEASERSIST"/>
</dbReference>
<dbReference type="Pfam" id="PF23286">
    <property type="entry name" value="LRR_13"/>
    <property type="match status" value="1"/>
</dbReference>
<dbReference type="InterPro" id="IPR027417">
    <property type="entry name" value="P-loop_NTPase"/>
</dbReference>
<evidence type="ECO:0000256" key="1">
    <source>
        <dbReference type="ARBA" id="ARBA00022614"/>
    </source>
</evidence>
<dbReference type="InterPro" id="IPR058192">
    <property type="entry name" value="WHD_ROQ1-like"/>
</dbReference>
<dbReference type="InterPro" id="IPR032675">
    <property type="entry name" value="LRR_dom_sf"/>
</dbReference>
<evidence type="ECO:0000259" key="4">
    <source>
        <dbReference type="PROSITE" id="PS50104"/>
    </source>
</evidence>
<dbReference type="EMBL" id="BQNB010016816">
    <property type="protein sequence ID" value="GJT56114.1"/>
    <property type="molecule type" value="Genomic_DNA"/>
</dbReference>
<dbReference type="Gene3D" id="3.40.50.300">
    <property type="entry name" value="P-loop containing nucleotide triphosphate hydrolases"/>
    <property type="match status" value="1"/>
</dbReference>
<dbReference type="InterPro" id="IPR035897">
    <property type="entry name" value="Toll_tir_struct_dom_sf"/>
</dbReference>
<dbReference type="PROSITE" id="PS50104">
    <property type="entry name" value="TIR"/>
    <property type="match status" value="1"/>
</dbReference>
<dbReference type="InterPro" id="IPR000157">
    <property type="entry name" value="TIR_dom"/>
</dbReference>
<evidence type="ECO:0000313" key="5">
    <source>
        <dbReference type="EMBL" id="GJT56114.1"/>
    </source>
</evidence>
<reference evidence="5" key="1">
    <citation type="journal article" date="2022" name="Int. J. Mol. Sci.">
        <title>Draft Genome of Tanacetum Coccineum: Genomic Comparison of Closely Related Tanacetum-Family Plants.</title>
        <authorList>
            <person name="Yamashiro T."/>
            <person name="Shiraishi A."/>
            <person name="Nakayama K."/>
            <person name="Satake H."/>
        </authorList>
    </citation>
    <scope>NUCLEOTIDE SEQUENCE</scope>
</reference>
<dbReference type="SUPFAM" id="SSF52200">
    <property type="entry name" value="Toll/Interleukin receptor TIR domain"/>
    <property type="match status" value="1"/>
</dbReference>
<evidence type="ECO:0000256" key="2">
    <source>
        <dbReference type="ARBA" id="ARBA00022737"/>
    </source>
</evidence>
<keyword evidence="2" id="KW-0677">Repeat</keyword>
<dbReference type="Gene3D" id="3.40.50.10140">
    <property type="entry name" value="Toll/interleukin-1 receptor homology (TIR) domain"/>
    <property type="match status" value="1"/>
</dbReference>
<evidence type="ECO:0000256" key="3">
    <source>
        <dbReference type="ARBA" id="ARBA00022821"/>
    </source>
</evidence>
<dbReference type="InterPro" id="IPR002182">
    <property type="entry name" value="NB-ARC"/>
</dbReference>
<dbReference type="InterPro" id="IPR044974">
    <property type="entry name" value="Disease_R_plants"/>
</dbReference>
<name>A0ABQ5EYV3_9ASTR</name>
<sequence length="1113" mass="127662">MVILTDVSEASSSSSNFEHIYDVFLSFRGADTRNSFTNHLHKALEDANLNTFLDDKEIETGLYLKPELESAIRASRASIIVLSKNYASSTWCLNELVLILEQHRKFNQIVIPIFYHVDPSDVRKQQNSFGDAMADHKQKMEAETNAEKKNEWAQKMEIWKNSLTHVANLKGKEPKDMLETDFIEEIVTDIYHQLGVLLRSTLPQDPQLIGIDDSIRFLSSWLQDGSKRSADILTILGMGGIGKTSLAKRVYKLHCHEFNRSSFVGNISRRCGEKSNGLLDVQKQLCDDISKASSIPVHDVSVYTSTIENALARKKSFLFLIDNDSLDSWMCYCEIKSEDLKKGYEAVSYNIVNYCEGHPLALKVLGRCLLHIDRDNVLSMHSLIQEMGRDEVRQESPKKPWKRSRLWCHEESFKVLRQKKGKEDLLGLSLDMRMLEKEKLRGSSELETVAFSNMDNLMILHLDYVQINGPYENFPEELRWLRMCGCPLKSVPSELPMENLVALDLSYSNIEFFDMSCSSHQRNAKGKKLLGSLKILDLSFSKQLRGVGGFCELPSLESLFLSNCSSLTEICESIDDCDELVFIDLSNCKDLRELRRTLANLKKVKTLLLDGCNKGELAVVEAVQRDFKPSAVYFPSSLVMLSLANNNLSNESFPMDLSSLSMLKELCLDGNPIVSMPDCVRTLPRLKLLFMRDCVMLGSIEHPPRTLRSLRILINGSYMPCIRKISFDQEMSPLDLPMNFIDLAASSIEIEGIIKIQPIAGVDDTILCSLGWSNLEFLNNRRVGTYHFARGAEGSRTQMYYELGIFSTIYGGKVMPTWIRRRRKGPSISFTIPSSPNKLRGLNLSYVQTLIRPYWRSKVQYQNSSYPFHQFIYLPRIKICNITKNLTWSYTHHLDRVNVGGKCVTFLSHWMFGENEMEDGDQVTISIKHEMKFEREVGNEKEDGDQLTNYSRIRECGVSFVYDDGKNEKEEDPLSYYKSWNHIIGGDLSSFQLTTQEYNLSNYQLVWGFHPFIANAVRYKERLLSFLPEERTHVDPRNRGCIKIEVIITLLWKDSLHIIISRWVYDQMPEPRWVISMGSWDVRSDAEALLYGLLQLYMRRDRNKISSKAVLIL</sequence>
<keyword evidence="3" id="KW-0611">Plant defense</keyword>
<accession>A0ABQ5EYV3</accession>
<dbReference type="Pfam" id="PF00931">
    <property type="entry name" value="NB-ARC"/>
    <property type="match status" value="1"/>
</dbReference>
<evidence type="ECO:0000313" key="6">
    <source>
        <dbReference type="Proteomes" id="UP001151760"/>
    </source>
</evidence>
<keyword evidence="6" id="KW-1185">Reference proteome</keyword>
<keyword evidence="5" id="KW-0675">Receptor</keyword>
<organism evidence="5 6">
    <name type="scientific">Tanacetum coccineum</name>
    <dbReference type="NCBI Taxonomy" id="301880"/>
    <lineage>
        <taxon>Eukaryota</taxon>
        <taxon>Viridiplantae</taxon>
        <taxon>Streptophyta</taxon>
        <taxon>Embryophyta</taxon>
        <taxon>Tracheophyta</taxon>
        <taxon>Spermatophyta</taxon>
        <taxon>Magnoliopsida</taxon>
        <taxon>eudicotyledons</taxon>
        <taxon>Gunneridae</taxon>
        <taxon>Pentapetalae</taxon>
        <taxon>asterids</taxon>
        <taxon>campanulids</taxon>
        <taxon>Asterales</taxon>
        <taxon>Asteraceae</taxon>
        <taxon>Asteroideae</taxon>
        <taxon>Anthemideae</taxon>
        <taxon>Anthemidinae</taxon>
        <taxon>Tanacetum</taxon>
    </lineage>
</organism>
<dbReference type="Gene3D" id="3.80.10.10">
    <property type="entry name" value="Ribonuclease Inhibitor"/>
    <property type="match status" value="2"/>
</dbReference>
<protein>
    <submittedName>
        <fullName evidence="5">Toll/interleukin-1 receptor domain-containing protein</fullName>
    </submittedName>
</protein>
<keyword evidence="1" id="KW-0433">Leucine-rich repeat</keyword>
<dbReference type="Pfam" id="PF23282">
    <property type="entry name" value="WHD_ROQ1"/>
    <property type="match status" value="1"/>
</dbReference>
<dbReference type="PANTHER" id="PTHR11017">
    <property type="entry name" value="LEUCINE-RICH REPEAT-CONTAINING PROTEIN"/>
    <property type="match status" value="1"/>
</dbReference>
<dbReference type="SUPFAM" id="SSF52540">
    <property type="entry name" value="P-loop containing nucleoside triphosphate hydrolases"/>
    <property type="match status" value="1"/>
</dbReference>
<dbReference type="Pfam" id="PF01582">
    <property type="entry name" value="TIR"/>
    <property type="match status" value="1"/>
</dbReference>
<gene>
    <name evidence="5" type="ORF">Tco_0991168</name>
</gene>
<feature type="domain" description="TIR" evidence="4">
    <location>
        <begin position="19"/>
        <end position="194"/>
    </location>
</feature>